<protein>
    <submittedName>
        <fullName evidence="3">Uncharacterized protein</fullName>
    </submittedName>
</protein>
<evidence type="ECO:0000313" key="4">
    <source>
        <dbReference type="Proteomes" id="UP000594454"/>
    </source>
</evidence>
<keyword evidence="1" id="KW-0175">Coiled coil</keyword>
<accession>A0A7R8UY77</accession>
<feature type="region of interest" description="Disordered" evidence="2">
    <location>
        <begin position="1"/>
        <end position="43"/>
    </location>
</feature>
<proteinExistence type="predicted"/>
<dbReference type="EMBL" id="LR899012">
    <property type="protein sequence ID" value="CAD7088676.1"/>
    <property type="molecule type" value="Genomic_DNA"/>
</dbReference>
<sequence>MSDFHGASLHSGERDSDREFYGSTDRQAGNVTGRELQEQKEAKGKYNNLQARFTEISEDLDYTGMLFSEHRDYEEIKLRNKKLENDLIHSGEKHLNELSRVRENFENQIKFRTSELQNEINELRQTKEQIDLKHNKHIEELHEVIESERNTQKDRFMEIIAHFQHILDRTSEFSAQLQGDFDSIAKQTTSLKNQTHHLEFDLKKDFSDNLDVLKNALPFVTEYNKRETKSFLERNDPTVDDYGPLKSILKSSNKICSKFKNT</sequence>
<evidence type="ECO:0000256" key="1">
    <source>
        <dbReference type="SAM" id="Coils"/>
    </source>
</evidence>
<reference evidence="3 4" key="1">
    <citation type="submission" date="2020-11" db="EMBL/GenBank/DDBJ databases">
        <authorList>
            <person name="Wallbank WR R."/>
            <person name="Pardo Diaz C."/>
            <person name="Kozak K."/>
            <person name="Martin S."/>
            <person name="Jiggins C."/>
            <person name="Moest M."/>
            <person name="Warren A I."/>
            <person name="Generalovic N T."/>
            <person name="Byers J.R.P. K."/>
            <person name="Montejo-Kovacevich G."/>
            <person name="Yen C E."/>
        </authorList>
    </citation>
    <scope>NUCLEOTIDE SEQUENCE [LARGE SCALE GENOMIC DNA]</scope>
</reference>
<dbReference type="AlphaFoldDB" id="A0A7R8UY77"/>
<dbReference type="InParanoid" id="A0A7R8UY77"/>
<dbReference type="Proteomes" id="UP000594454">
    <property type="component" value="Chromosome 4"/>
</dbReference>
<evidence type="ECO:0000256" key="2">
    <source>
        <dbReference type="SAM" id="MobiDB-lite"/>
    </source>
</evidence>
<evidence type="ECO:0000313" key="3">
    <source>
        <dbReference type="EMBL" id="CAD7088676.1"/>
    </source>
</evidence>
<keyword evidence="4" id="KW-1185">Reference proteome</keyword>
<name>A0A7R8UY77_HERIL</name>
<organism evidence="3 4">
    <name type="scientific">Hermetia illucens</name>
    <name type="common">Black soldier fly</name>
    <dbReference type="NCBI Taxonomy" id="343691"/>
    <lineage>
        <taxon>Eukaryota</taxon>
        <taxon>Metazoa</taxon>
        <taxon>Ecdysozoa</taxon>
        <taxon>Arthropoda</taxon>
        <taxon>Hexapoda</taxon>
        <taxon>Insecta</taxon>
        <taxon>Pterygota</taxon>
        <taxon>Neoptera</taxon>
        <taxon>Endopterygota</taxon>
        <taxon>Diptera</taxon>
        <taxon>Brachycera</taxon>
        <taxon>Stratiomyomorpha</taxon>
        <taxon>Stratiomyidae</taxon>
        <taxon>Hermetiinae</taxon>
        <taxon>Hermetia</taxon>
    </lineage>
</organism>
<gene>
    <name evidence="3" type="ORF">HERILL_LOCUS11279</name>
</gene>
<feature type="coiled-coil region" evidence="1">
    <location>
        <begin position="95"/>
        <end position="140"/>
    </location>
</feature>
<feature type="compositionally biased region" description="Basic and acidic residues" evidence="2">
    <location>
        <begin position="11"/>
        <end position="20"/>
    </location>
</feature>